<gene>
    <name evidence="1" type="ORF">BT63DRAFT_115952</name>
</gene>
<accession>A0A6A6TVW6</accession>
<dbReference type="Proteomes" id="UP000799302">
    <property type="component" value="Unassembled WGS sequence"/>
</dbReference>
<dbReference type="EMBL" id="MU004244">
    <property type="protein sequence ID" value="KAF2663952.1"/>
    <property type="molecule type" value="Genomic_DNA"/>
</dbReference>
<keyword evidence="2" id="KW-1185">Reference proteome</keyword>
<reference evidence="1" key="1">
    <citation type="journal article" date="2020" name="Stud. Mycol.">
        <title>101 Dothideomycetes genomes: a test case for predicting lifestyles and emergence of pathogens.</title>
        <authorList>
            <person name="Haridas S."/>
            <person name="Albert R."/>
            <person name="Binder M."/>
            <person name="Bloem J."/>
            <person name="Labutti K."/>
            <person name="Salamov A."/>
            <person name="Andreopoulos B."/>
            <person name="Baker S."/>
            <person name="Barry K."/>
            <person name="Bills G."/>
            <person name="Bluhm B."/>
            <person name="Cannon C."/>
            <person name="Castanera R."/>
            <person name="Culley D."/>
            <person name="Daum C."/>
            <person name="Ezra D."/>
            <person name="Gonzalez J."/>
            <person name="Henrissat B."/>
            <person name="Kuo A."/>
            <person name="Liang C."/>
            <person name="Lipzen A."/>
            <person name="Lutzoni F."/>
            <person name="Magnuson J."/>
            <person name="Mondo S."/>
            <person name="Nolan M."/>
            <person name="Ohm R."/>
            <person name="Pangilinan J."/>
            <person name="Park H.-J."/>
            <person name="Ramirez L."/>
            <person name="Alfaro M."/>
            <person name="Sun H."/>
            <person name="Tritt A."/>
            <person name="Yoshinaga Y."/>
            <person name="Zwiers L.-H."/>
            <person name="Turgeon B."/>
            <person name="Goodwin S."/>
            <person name="Spatafora J."/>
            <person name="Crous P."/>
            <person name="Grigoriev I."/>
        </authorList>
    </citation>
    <scope>NUCLEOTIDE SEQUENCE</scope>
    <source>
        <strain evidence="1">CBS 115976</strain>
    </source>
</reference>
<proteinExistence type="predicted"/>
<evidence type="ECO:0000313" key="2">
    <source>
        <dbReference type="Proteomes" id="UP000799302"/>
    </source>
</evidence>
<protein>
    <submittedName>
        <fullName evidence="1">Uncharacterized protein</fullName>
    </submittedName>
</protein>
<evidence type="ECO:0000313" key="1">
    <source>
        <dbReference type="EMBL" id="KAF2663952.1"/>
    </source>
</evidence>
<name>A0A6A6TVW6_9PEZI</name>
<organism evidence="1 2">
    <name type="scientific">Microthyrium microscopicum</name>
    <dbReference type="NCBI Taxonomy" id="703497"/>
    <lineage>
        <taxon>Eukaryota</taxon>
        <taxon>Fungi</taxon>
        <taxon>Dikarya</taxon>
        <taxon>Ascomycota</taxon>
        <taxon>Pezizomycotina</taxon>
        <taxon>Dothideomycetes</taxon>
        <taxon>Dothideomycetes incertae sedis</taxon>
        <taxon>Microthyriales</taxon>
        <taxon>Microthyriaceae</taxon>
        <taxon>Microthyrium</taxon>
    </lineage>
</organism>
<sequence>MAILIPKWTWNWQYFPKQALNIQSGSGTDQHPCVQPNDTPSMVGLDCFDFLLIKDRHISNPTVRPLSCYQLRLEVGASISSAVEQMRTFGPRILLVGNCTISLDSVDSSHSIPIQNRVTMRLLVLRLAEPQRCGVPGLVVYFDDRLSRMGSDGVCRRAPNYSSLIVEPKFLCSWVVNYISGNCFAW</sequence>
<dbReference type="AlphaFoldDB" id="A0A6A6TVW6"/>